<dbReference type="AlphaFoldDB" id="A0A165NGG5"/>
<dbReference type="Proteomes" id="UP000077266">
    <property type="component" value="Unassembled WGS sequence"/>
</dbReference>
<feature type="signal peptide" evidence="1">
    <location>
        <begin position="1"/>
        <end position="21"/>
    </location>
</feature>
<dbReference type="OrthoDB" id="2538281at2759"/>
<dbReference type="EMBL" id="KV425899">
    <property type="protein sequence ID" value="KZW00715.1"/>
    <property type="molecule type" value="Genomic_DNA"/>
</dbReference>
<accession>A0A165NGG5</accession>
<keyword evidence="3" id="KW-1185">Reference proteome</keyword>
<proteinExistence type="predicted"/>
<reference evidence="2 3" key="1">
    <citation type="journal article" date="2016" name="Mol. Biol. Evol.">
        <title>Comparative Genomics of Early-Diverging Mushroom-Forming Fungi Provides Insights into the Origins of Lignocellulose Decay Capabilities.</title>
        <authorList>
            <person name="Nagy L.G."/>
            <person name="Riley R."/>
            <person name="Tritt A."/>
            <person name="Adam C."/>
            <person name="Daum C."/>
            <person name="Floudas D."/>
            <person name="Sun H."/>
            <person name="Yadav J.S."/>
            <person name="Pangilinan J."/>
            <person name="Larsson K.H."/>
            <person name="Matsuura K."/>
            <person name="Barry K."/>
            <person name="Labutti K."/>
            <person name="Kuo R."/>
            <person name="Ohm R.A."/>
            <person name="Bhattacharya S.S."/>
            <person name="Shirouzu T."/>
            <person name="Yoshinaga Y."/>
            <person name="Martin F.M."/>
            <person name="Grigoriev I.V."/>
            <person name="Hibbett D.S."/>
        </authorList>
    </citation>
    <scope>NUCLEOTIDE SEQUENCE [LARGE SCALE GENOMIC DNA]</scope>
    <source>
        <strain evidence="2 3">HHB12029</strain>
    </source>
</reference>
<evidence type="ECO:0000256" key="1">
    <source>
        <dbReference type="SAM" id="SignalP"/>
    </source>
</evidence>
<protein>
    <submittedName>
        <fullName evidence="2">Uncharacterized protein</fullName>
    </submittedName>
</protein>
<evidence type="ECO:0000313" key="3">
    <source>
        <dbReference type="Proteomes" id="UP000077266"/>
    </source>
</evidence>
<dbReference type="InParanoid" id="A0A165NGG5"/>
<name>A0A165NGG5_EXIGL</name>
<dbReference type="Gene3D" id="2.60.120.200">
    <property type="match status" value="1"/>
</dbReference>
<keyword evidence="1" id="KW-0732">Signal</keyword>
<feature type="chain" id="PRO_5007863279" evidence="1">
    <location>
        <begin position="22"/>
        <end position="253"/>
    </location>
</feature>
<organism evidence="2 3">
    <name type="scientific">Exidia glandulosa HHB12029</name>
    <dbReference type="NCBI Taxonomy" id="1314781"/>
    <lineage>
        <taxon>Eukaryota</taxon>
        <taxon>Fungi</taxon>
        <taxon>Dikarya</taxon>
        <taxon>Basidiomycota</taxon>
        <taxon>Agaricomycotina</taxon>
        <taxon>Agaricomycetes</taxon>
        <taxon>Auriculariales</taxon>
        <taxon>Exidiaceae</taxon>
        <taxon>Exidia</taxon>
    </lineage>
</organism>
<evidence type="ECO:0000313" key="2">
    <source>
        <dbReference type="EMBL" id="KZW00715.1"/>
    </source>
</evidence>
<sequence>MFSTLIGVTLFVFSATQLATAHPPQLAPRAVTVLNNGTTQSSGTVVAGLKWQATGSLTHGPCPGSTSHPIDIGDCYQLSLVSDPKKQLDHGHLDSPRQRIEFYTSTLADGQSFSYQWRMYLSSQSGTSSSFFHLMQVFSHKDGGPVITLDAVKDTIAVKDYKRTCGSQTTCPSIALSRFTNHTTVHKVSGVFGPKGRIDYHVSYVNGTQLLRYNTTGYMGSGGSYIKFGTYRAAFKGMTAVNAAVGVGAFTGI</sequence>
<gene>
    <name evidence="2" type="ORF">EXIGLDRAFT_720952</name>
</gene>